<name>A0AAE0L915_9CHLO</name>
<gene>
    <name evidence="4" type="ORF">CYMTET_15327</name>
</gene>
<feature type="transmembrane region" description="Helical" evidence="2">
    <location>
        <begin position="135"/>
        <end position="155"/>
    </location>
</feature>
<evidence type="ECO:0000313" key="4">
    <source>
        <dbReference type="EMBL" id="KAK3276616.1"/>
    </source>
</evidence>
<feature type="transmembrane region" description="Helical" evidence="2">
    <location>
        <begin position="92"/>
        <end position="115"/>
    </location>
</feature>
<comment type="caution">
    <text evidence="4">The sequence shown here is derived from an EMBL/GenBank/DDBJ whole genome shotgun (WGS) entry which is preliminary data.</text>
</comment>
<protein>
    <submittedName>
        <fullName evidence="4">Uncharacterized protein</fullName>
    </submittedName>
</protein>
<feature type="signal peptide" evidence="3">
    <location>
        <begin position="1"/>
        <end position="21"/>
    </location>
</feature>
<proteinExistence type="predicted"/>
<keyword evidence="3" id="KW-0732">Signal</keyword>
<feature type="transmembrane region" description="Helical" evidence="2">
    <location>
        <begin position="239"/>
        <end position="263"/>
    </location>
</feature>
<dbReference type="AlphaFoldDB" id="A0AAE0L915"/>
<feature type="transmembrane region" description="Helical" evidence="2">
    <location>
        <begin position="212"/>
        <end position="232"/>
    </location>
</feature>
<accession>A0AAE0L915</accession>
<keyword evidence="5" id="KW-1185">Reference proteome</keyword>
<dbReference type="Proteomes" id="UP001190700">
    <property type="component" value="Unassembled WGS sequence"/>
</dbReference>
<feature type="transmembrane region" description="Helical" evidence="2">
    <location>
        <begin position="164"/>
        <end position="183"/>
    </location>
</feature>
<reference evidence="4 5" key="1">
    <citation type="journal article" date="2015" name="Genome Biol. Evol.">
        <title>Comparative Genomics of a Bacterivorous Green Alga Reveals Evolutionary Causalities and Consequences of Phago-Mixotrophic Mode of Nutrition.</title>
        <authorList>
            <person name="Burns J.A."/>
            <person name="Paasch A."/>
            <person name="Narechania A."/>
            <person name="Kim E."/>
        </authorList>
    </citation>
    <scope>NUCLEOTIDE SEQUENCE [LARGE SCALE GENOMIC DNA]</scope>
    <source>
        <strain evidence="4 5">PLY_AMNH</strain>
    </source>
</reference>
<dbReference type="EMBL" id="LGRX02006466">
    <property type="protein sequence ID" value="KAK3276616.1"/>
    <property type="molecule type" value="Genomic_DNA"/>
</dbReference>
<evidence type="ECO:0000256" key="1">
    <source>
        <dbReference type="SAM" id="MobiDB-lite"/>
    </source>
</evidence>
<feature type="compositionally biased region" description="Acidic residues" evidence="1">
    <location>
        <begin position="371"/>
        <end position="385"/>
    </location>
</feature>
<keyword evidence="2" id="KW-0812">Transmembrane</keyword>
<evidence type="ECO:0000256" key="3">
    <source>
        <dbReference type="SAM" id="SignalP"/>
    </source>
</evidence>
<feature type="chain" id="PRO_5042256267" evidence="3">
    <location>
        <begin position="22"/>
        <end position="385"/>
    </location>
</feature>
<feature type="region of interest" description="Disordered" evidence="1">
    <location>
        <begin position="357"/>
        <end position="385"/>
    </location>
</feature>
<keyword evidence="2" id="KW-0472">Membrane</keyword>
<evidence type="ECO:0000256" key="2">
    <source>
        <dbReference type="SAM" id="Phobius"/>
    </source>
</evidence>
<organism evidence="4 5">
    <name type="scientific">Cymbomonas tetramitiformis</name>
    <dbReference type="NCBI Taxonomy" id="36881"/>
    <lineage>
        <taxon>Eukaryota</taxon>
        <taxon>Viridiplantae</taxon>
        <taxon>Chlorophyta</taxon>
        <taxon>Pyramimonadophyceae</taxon>
        <taxon>Pyramimonadales</taxon>
        <taxon>Pyramimonadaceae</taxon>
        <taxon>Cymbomonas</taxon>
    </lineage>
</organism>
<evidence type="ECO:0000313" key="5">
    <source>
        <dbReference type="Proteomes" id="UP001190700"/>
    </source>
</evidence>
<keyword evidence="2" id="KW-1133">Transmembrane helix</keyword>
<sequence>MVVTNWLLMITLAVGFFYSKAMLCCEELKTHVGCGGQALEEACHVAHPEMGNMTYPTCAALFEGNTDSDFADLSESQFVCTAFPQDTLIAKLYLILIMCTLVIPVRIVLTSLFTIGGSNPVPGNWSVKPETVRTAFGGPVAAMIQAGAFVMYSLFVNISKLNKAIVGVLMIVITVLLKPMVYVSRMIRYIQSSLAPAQQRIPAEDSAGKGGAMALLLAGPMAIARLLHWLLFQQTLDTFTYATVLALWCIITYVLLIYGSLLYDYMGPDAGPEVISAWGYSCLFELFGTEGIKILAVKTGISFVLTTVDRMLLKDRAIFGWYERHITSHLQLKYTDCSMFITGAGGAYGLGTEQDLQPDSAPDFAGRNGAGDDDDDMEMDMDVDM</sequence>